<protein>
    <submittedName>
        <fullName evidence="2">Proteophosphoglycan 5, related</fullName>
    </submittedName>
</protein>
<feature type="region of interest" description="Disordered" evidence="1">
    <location>
        <begin position="797"/>
        <end position="827"/>
    </location>
</feature>
<feature type="compositionally biased region" description="Low complexity" evidence="1">
    <location>
        <begin position="1070"/>
        <end position="1079"/>
    </location>
</feature>
<organism evidence="2 3">
    <name type="scientific">Eimeria brunetti</name>
    <dbReference type="NCBI Taxonomy" id="51314"/>
    <lineage>
        <taxon>Eukaryota</taxon>
        <taxon>Sar</taxon>
        <taxon>Alveolata</taxon>
        <taxon>Apicomplexa</taxon>
        <taxon>Conoidasida</taxon>
        <taxon>Coccidia</taxon>
        <taxon>Eucoccidiorida</taxon>
        <taxon>Eimeriorina</taxon>
        <taxon>Eimeriidae</taxon>
        <taxon>Eimeria</taxon>
    </lineage>
</organism>
<evidence type="ECO:0000313" key="2">
    <source>
        <dbReference type="EMBL" id="CDJ50062.1"/>
    </source>
</evidence>
<feature type="compositionally biased region" description="Polar residues" evidence="1">
    <location>
        <begin position="520"/>
        <end position="530"/>
    </location>
</feature>
<dbReference type="AlphaFoldDB" id="U6LI62"/>
<feature type="compositionally biased region" description="Basic and acidic residues" evidence="1">
    <location>
        <begin position="674"/>
        <end position="691"/>
    </location>
</feature>
<dbReference type="Proteomes" id="UP000030750">
    <property type="component" value="Unassembled WGS sequence"/>
</dbReference>
<evidence type="ECO:0000313" key="3">
    <source>
        <dbReference type="Proteomes" id="UP000030750"/>
    </source>
</evidence>
<sequence length="1107" mass="118750">MDGCEGNPIDAKPAAAVAAASERQKLSAPSGDFWETAYRACNVGSCGLSAPTALERAPTAVRSASADPPSSGGSKFQDRPYPRECSVAIHMSCCPQRSVGGYSFDHSTLSDEGFADASSVVSGNRPPESFKRIEREVQTAGSGAELQEADSRCICISRQCPKVCCEQRAKVRCLSSPGSLAVPSPALAQLTHCSQDEANASPFRRSGRPNNPTPPVSSKEANDRVPVCQSPSVAKEPYCNVTLNPNSFTEGSPKHIQEESSLGEASGCLKPTTCNFSQEEKVLPSGPALPQNCLPSKKYEEMEKEHQPAQHKPILKTSNIGAEISILRKGGSPQSPNVHIRNTARSAFECEGAAALPKGTCFQGEASTGVKDLEKLREQREWKSIQESQTYCGEKLHPIQGATENTHATGAIVEEFMGAKGRSPRSPLQRPDEGTLGCSPLCPSSPGCAFSSFFTSSELLHLLHEDTCSPKSAAVVMADHAPYPSNPLELEAHTGTESSSAVPVGSGNCGKMKPIDLDKQSPTPAASSRFQPPPAFSLSQAQSPQPCHTSLSCLHTVECVVPGSSKTRTRSPRIHKCFYPTKETKSPLQSCSPQAPTAPNTTFNNSHALAEAAVMDEVKVACPSSPPSTAISYPVTQLRVAENPTFPLVIRASDDASMAMKNERVQQTETNRPFVRDWKGAATSDPKELNKRQAALPQNSKLARTTAEGNPSHLRGSTSPQESRDQQGYEADSGLLSPLKRGTESREELNYDAVEADPSAAFLYAPEGPSGSKSTECTPAGRSLASRFLSHLRQGMRLSRRRSRSISTSRNSCNSPVHKKGTGSGEAECEGRNVIVTVPGPCVRPPEKVAGPTKTLFAPAEPPEFISFTFDTRVDIGGGHAAALPKKTASPLLLNAAESEKIPAGAQRHAVQTTAVSEVSQAHDTAKDMLQLNGPVFSVSASHSCFPPSDACSNSQSEDPVSLSAQFTEKAGDKRIPKKWANSQKAESLSCFSQQKWGVETTLKKSANSNGMIEDSKDWRRSIPTGTIDDYCNFREQPKFNFQDIHLTSCLGPPRQTASPLDFTTESEESSGGSQLHLSGGLSRKEELQKWQHLLELNSILQKRHHR</sequence>
<dbReference type="OrthoDB" id="348171at2759"/>
<reference evidence="2" key="2">
    <citation type="submission" date="2013-10" db="EMBL/GenBank/DDBJ databases">
        <authorList>
            <person name="Aslett M."/>
        </authorList>
    </citation>
    <scope>NUCLEOTIDE SEQUENCE [LARGE SCALE GENOMIC DNA]</scope>
    <source>
        <strain evidence="2">Houghton</strain>
    </source>
</reference>
<dbReference type="VEuPathDB" id="ToxoDB:EBH_0030590"/>
<feature type="region of interest" description="Disordered" evidence="1">
    <location>
        <begin position="59"/>
        <end position="79"/>
    </location>
</feature>
<feature type="compositionally biased region" description="Low complexity" evidence="1">
    <location>
        <begin position="63"/>
        <end position="74"/>
    </location>
</feature>
<reference evidence="2" key="1">
    <citation type="submission" date="2013-10" db="EMBL/GenBank/DDBJ databases">
        <title>Genomic analysis of the causative agents of coccidiosis in chickens.</title>
        <authorList>
            <person name="Reid A.J."/>
            <person name="Blake D."/>
            <person name="Billington K."/>
            <person name="Browne H."/>
            <person name="Dunn M."/>
            <person name="Hung S."/>
            <person name="Kawahara F."/>
            <person name="Miranda-Saavedra D."/>
            <person name="Mourier T."/>
            <person name="Nagra H."/>
            <person name="Otto T.D."/>
            <person name="Rawlings N."/>
            <person name="Sanchez A."/>
            <person name="Sanders M."/>
            <person name="Subramaniam C."/>
            <person name="Tay Y."/>
            <person name="Dear P."/>
            <person name="Doerig C."/>
            <person name="Gruber A."/>
            <person name="Parkinson J."/>
            <person name="Shirley M."/>
            <person name="Wan K.L."/>
            <person name="Berriman M."/>
            <person name="Tomley F."/>
            <person name="Pain A."/>
        </authorList>
    </citation>
    <scope>NUCLEOTIDE SEQUENCE [LARGE SCALE GENOMIC DNA]</scope>
    <source>
        <strain evidence="2">Houghton</strain>
    </source>
</reference>
<feature type="region of interest" description="Disordered" evidence="1">
    <location>
        <begin position="199"/>
        <end position="227"/>
    </location>
</feature>
<keyword evidence="3" id="KW-1185">Reference proteome</keyword>
<proteinExistence type="predicted"/>
<gene>
    <name evidence="2" type="ORF">EBH_0030590</name>
</gene>
<feature type="region of interest" description="Disordered" evidence="1">
    <location>
        <begin position="662"/>
        <end position="747"/>
    </location>
</feature>
<evidence type="ECO:0000256" key="1">
    <source>
        <dbReference type="SAM" id="MobiDB-lite"/>
    </source>
</evidence>
<feature type="region of interest" description="Disordered" evidence="1">
    <location>
        <begin position="486"/>
        <end position="543"/>
    </location>
</feature>
<feature type="region of interest" description="Disordered" evidence="1">
    <location>
        <begin position="1056"/>
        <end position="1079"/>
    </location>
</feature>
<accession>U6LI62</accession>
<dbReference type="EMBL" id="HG712010">
    <property type="protein sequence ID" value="CDJ50062.1"/>
    <property type="molecule type" value="Genomic_DNA"/>
</dbReference>
<name>U6LI62_9EIME</name>
<feature type="compositionally biased region" description="Polar residues" evidence="1">
    <location>
        <begin position="696"/>
        <end position="721"/>
    </location>
</feature>